<protein>
    <recommendedName>
        <fullName evidence="4">DUF3747 domain-containing protein</fullName>
    </recommendedName>
</protein>
<dbReference type="OrthoDB" id="9759810at2"/>
<feature type="signal peptide" evidence="1">
    <location>
        <begin position="1"/>
        <end position="19"/>
    </location>
</feature>
<dbReference type="AlphaFoldDB" id="A0A2P7MTM8"/>
<proteinExistence type="predicted"/>
<dbReference type="InterPro" id="IPR022222">
    <property type="entry name" value="DUF3747"/>
</dbReference>
<organism evidence="2 3">
    <name type="scientific">Cyanobium usitatum str. Tous</name>
    <dbReference type="NCBI Taxonomy" id="2116684"/>
    <lineage>
        <taxon>Bacteria</taxon>
        <taxon>Bacillati</taxon>
        <taxon>Cyanobacteriota</taxon>
        <taxon>Cyanophyceae</taxon>
        <taxon>Synechococcales</taxon>
        <taxon>Prochlorococcaceae</taxon>
        <taxon>Cyanobium</taxon>
    </lineage>
</organism>
<evidence type="ECO:0000256" key="1">
    <source>
        <dbReference type="SAM" id="SignalP"/>
    </source>
</evidence>
<keyword evidence="1" id="KW-0732">Signal</keyword>
<name>A0A2P7MTM8_9CYAN</name>
<evidence type="ECO:0008006" key="4">
    <source>
        <dbReference type="Google" id="ProtNLM"/>
    </source>
</evidence>
<dbReference type="EMBL" id="PXXO01000011">
    <property type="protein sequence ID" value="PSJ04600.1"/>
    <property type="molecule type" value="Genomic_DNA"/>
</dbReference>
<gene>
    <name evidence="2" type="ORF">C7K55_10055</name>
</gene>
<reference evidence="2 3" key="1">
    <citation type="journal article" date="2018" name="Environ. Microbiol.">
        <title>Ecological and genomic features of two widespread freshwater picocyanobacteria.</title>
        <authorList>
            <person name="Cabello-Yeves P.J."/>
            <person name="Picazo A."/>
            <person name="Camacho A."/>
            <person name="Callieri C."/>
            <person name="Rosselli R."/>
            <person name="Roda-Garcia J.J."/>
            <person name="Coutinho F.H."/>
            <person name="Rodriguez-Valera F."/>
        </authorList>
    </citation>
    <scope>NUCLEOTIDE SEQUENCE [LARGE SCALE GENOMIC DNA]</scope>
    <source>
        <strain evidence="2 3">Tous</strain>
    </source>
</reference>
<keyword evidence="3" id="KW-1185">Reference proteome</keyword>
<dbReference type="Pfam" id="PF12565">
    <property type="entry name" value="DUF3747"/>
    <property type="match status" value="1"/>
</dbReference>
<sequence>MRLPHLGVNSLPLAAGAFAAGVVFGPTPAVASALFQAADLSQERFVLVAAPIGDGVRAQLNIYEQVKPTRPCFAVAPGSPAPVSPLLATFDFSGICSRFIDANGYSVRVGGADLATSYRLTVLRQSGDNVLLAVPTKAGAGPEMLVARTKGQGAGFLQLVFEPGWQLKRRAYGGRNLGHVYLYRDTWPDAAIQPGLPVVAPSPISGLSGTKR</sequence>
<dbReference type="Proteomes" id="UP000243002">
    <property type="component" value="Unassembled WGS sequence"/>
</dbReference>
<evidence type="ECO:0000313" key="2">
    <source>
        <dbReference type="EMBL" id="PSJ04600.1"/>
    </source>
</evidence>
<comment type="caution">
    <text evidence="2">The sequence shown here is derived from an EMBL/GenBank/DDBJ whole genome shotgun (WGS) entry which is preliminary data.</text>
</comment>
<evidence type="ECO:0000313" key="3">
    <source>
        <dbReference type="Proteomes" id="UP000243002"/>
    </source>
</evidence>
<dbReference type="RefSeq" id="WP_106632631.1">
    <property type="nucleotide sequence ID" value="NZ_PXXO01000011.1"/>
</dbReference>
<feature type="chain" id="PRO_5015183147" description="DUF3747 domain-containing protein" evidence="1">
    <location>
        <begin position="20"/>
        <end position="212"/>
    </location>
</feature>
<accession>A0A2P7MTM8</accession>